<accession>A0ABU3K5E8</accession>
<dbReference type="InterPro" id="IPR036188">
    <property type="entry name" value="FAD/NAD-bd_sf"/>
</dbReference>
<dbReference type="EMBL" id="JAQOUE010000001">
    <property type="protein sequence ID" value="MDT7041620.1"/>
    <property type="molecule type" value="Genomic_DNA"/>
</dbReference>
<keyword evidence="3" id="KW-0274">FAD</keyword>
<dbReference type="Gene3D" id="3.50.50.60">
    <property type="entry name" value="FAD/NAD(P)-binding domain"/>
    <property type="match status" value="1"/>
</dbReference>
<sequence length="401" mass="44678">MNPDFLIIGGGVVGISIARQLKKMYTDSAVRILEKEPECGLHASGRNSGVLHAGFYYSPDSLKAKFTRIGNQRLTEYCEEKHLAIHKCGKLVVAKDREDHASMDELVRRGVANGITLEHISEDEAKKIEPRVKTCERALFSPTTSTVNPREVMQAMTEDAIREGVQIDRGVQYVGRKGRTIRTSRDSYEAGYLVNAAGLFADHLARDFGFSERYRILPFKGLYLYSNEPAGAVRTNIYPVPDLRNPFLGVHVTVTVDGHMKIGPTAIPAFWREQYQGMENFSLADCVEILGRQLGLLVFSGFDFKRLAVEELKKYSRAHLVGLASHLMTGMDPSQFTTWGKPGIRAQLMDIKEKKLEMDFVVEGDQHSMHVLNAVSPGFTCSLPFSEYVCEKIQGVLGGKG</sequence>
<evidence type="ECO:0000259" key="6">
    <source>
        <dbReference type="Pfam" id="PF01266"/>
    </source>
</evidence>
<evidence type="ECO:0000313" key="8">
    <source>
        <dbReference type="Proteomes" id="UP001250932"/>
    </source>
</evidence>
<dbReference type="Gene3D" id="3.30.9.10">
    <property type="entry name" value="D-Amino Acid Oxidase, subunit A, domain 2"/>
    <property type="match status" value="1"/>
</dbReference>
<reference evidence="7 8" key="1">
    <citation type="journal article" date="2023" name="ISME J.">
        <title>Cultivation and genomic characterization of novel and ubiquitous marine nitrite-oxidizing bacteria from the Nitrospirales.</title>
        <authorList>
            <person name="Mueller A.J."/>
            <person name="Daebeler A."/>
            <person name="Herbold C.W."/>
            <person name="Kirkegaard R.H."/>
            <person name="Daims H."/>
        </authorList>
    </citation>
    <scope>NUCLEOTIDE SEQUENCE [LARGE SCALE GENOMIC DNA]</scope>
    <source>
        <strain evidence="7 8">EB</strain>
    </source>
</reference>
<evidence type="ECO:0000256" key="3">
    <source>
        <dbReference type="ARBA" id="ARBA00022827"/>
    </source>
</evidence>
<protein>
    <submittedName>
        <fullName evidence="7">L-2-hydroxyglutarate oxidase</fullName>
        <ecNumber evidence="7">1.1.3.-</ecNumber>
    </submittedName>
</protein>
<evidence type="ECO:0000256" key="5">
    <source>
        <dbReference type="ARBA" id="ARBA00037941"/>
    </source>
</evidence>
<keyword evidence="8" id="KW-1185">Reference proteome</keyword>
<proteinExistence type="inferred from homology"/>
<keyword evidence="2" id="KW-0285">Flavoprotein</keyword>
<organism evidence="7 8">
    <name type="scientific">Candidatus Nitronereus thalassa</name>
    <dbReference type="NCBI Taxonomy" id="3020898"/>
    <lineage>
        <taxon>Bacteria</taxon>
        <taxon>Pseudomonadati</taxon>
        <taxon>Nitrospirota</taxon>
        <taxon>Nitrospiria</taxon>
        <taxon>Nitrospirales</taxon>
        <taxon>Nitrospiraceae</taxon>
        <taxon>Candidatus Nitronereus</taxon>
    </lineage>
</organism>
<dbReference type="PANTHER" id="PTHR43104">
    <property type="entry name" value="L-2-HYDROXYGLUTARATE DEHYDROGENASE, MITOCHONDRIAL"/>
    <property type="match status" value="1"/>
</dbReference>
<name>A0ABU3K5E8_9BACT</name>
<dbReference type="PANTHER" id="PTHR43104:SF2">
    <property type="entry name" value="L-2-HYDROXYGLUTARATE DEHYDROGENASE, MITOCHONDRIAL"/>
    <property type="match status" value="1"/>
</dbReference>
<keyword evidence="4 7" id="KW-0560">Oxidoreductase</keyword>
<dbReference type="Proteomes" id="UP001250932">
    <property type="component" value="Unassembled WGS sequence"/>
</dbReference>
<comment type="similarity">
    <text evidence="5">Belongs to the L2HGDH family.</text>
</comment>
<evidence type="ECO:0000256" key="2">
    <source>
        <dbReference type="ARBA" id="ARBA00022630"/>
    </source>
</evidence>
<comment type="caution">
    <text evidence="7">The sequence shown here is derived from an EMBL/GenBank/DDBJ whole genome shotgun (WGS) entry which is preliminary data.</text>
</comment>
<gene>
    <name evidence="7" type="primary">lhgO</name>
    <name evidence="7" type="ORF">PPG34_04610</name>
</gene>
<feature type="domain" description="FAD dependent oxidoreductase" evidence="6">
    <location>
        <begin position="4"/>
        <end position="389"/>
    </location>
</feature>
<dbReference type="GO" id="GO:0016491">
    <property type="term" value="F:oxidoreductase activity"/>
    <property type="evidence" value="ECO:0007669"/>
    <property type="project" value="UniProtKB-KW"/>
</dbReference>
<comment type="cofactor">
    <cofactor evidence="1">
        <name>FAD</name>
        <dbReference type="ChEBI" id="CHEBI:57692"/>
    </cofactor>
</comment>
<dbReference type="Pfam" id="PF01266">
    <property type="entry name" value="DAO"/>
    <property type="match status" value="1"/>
</dbReference>
<dbReference type="SUPFAM" id="SSF51905">
    <property type="entry name" value="FAD/NAD(P)-binding domain"/>
    <property type="match status" value="1"/>
</dbReference>
<dbReference type="EC" id="1.1.3.-" evidence="7"/>
<evidence type="ECO:0000256" key="1">
    <source>
        <dbReference type="ARBA" id="ARBA00001974"/>
    </source>
</evidence>
<dbReference type="NCBIfam" id="NF008726">
    <property type="entry name" value="PRK11728.1"/>
    <property type="match status" value="1"/>
</dbReference>
<dbReference type="InterPro" id="IPR006076">
    <property type="entry name" value="FAD-dep_OxRdtase"/>
</dbReference>
<evidence type="ECO:0000256" key="4">
    <source>
        <dbReference type="ARBA" id="ARBA00023002"/>
    </source>
</evidence>
<dbReference type="RefSeq" id="WP_313831969.1">
    <property type="nucleotide sequence ID" value="NZ_JAQOUE010000001.1"/>
</dbReference>
<evidence type="ECO:0000313" key="7">
    <source>
        <dbReference type="EMBL" id="MDT7041620.1"/>
    </source>
</evidence>